<proteinExistence type="predicted"/>
<evidence type="ECO:0000313" key="3">
    <source>
        <dbReference type="Proteomes" id="UP000250140"/>
    </source>
</evidence>
<dbReference type="InterPro" id="IPR011333">
    <property type="entry name" value="SKP1/BTB/POZ_sf"/>
</dbReference>
<evidence type="ECO:0000313" key="2">
    <source>
        <dbReference type="EMBL" id="OCL14665.1"/>
    </source>
</evidence>
<dbReference type="PROSITE" id="PS50097">
    <property type="entry name" value="BTB"/>
    <property type="match status" value="1"/>
</dbReference>
<dbReference type="Pfam" id="PF00651">
    <property type="entry name" value="BTB"/>
    <property type="match status" value="1"/>
</dbReference>
<dbReference type="EMBL" id="KV748549">
    <property type="protein sequence ID" value="OCL14665.1"/>
    <property type="molecule type" value="Genomic_DNA"/>
</dbReference>
<feature type="domain" description="BTB" evidence="1">
    <location>
        <begin position="121"/>
        <end position="194"/>
    </location>
</feature>
<dbReference type="Gene3D" id="3.30.710.10">
    <property type="entry name" value="Potassium Channel Kv1.1, Chain A"/>
    <property type="match status" value="1"/>
</dbReference>
<name>A0A8E2FCH5_9PEZI</name>
<reference evidence="2 3" key="1">
    <citation type="journal article" date="2016" name="Nat. Commun.">
        <title>Ectomycorrhizal ecology is imprinted in the genome of the dominant symbiotic fungus Cenococcum geophilum.</title>
        <authorList>
            <consortium name="DOE Joint Genome Institute"/>
            <person name="Peter M."/>
            <person name="Kohler A."/>
            <person name="Ohm R.A."/>
            <person name="Kuo A."/>
            <person name="Krutzmann J."/>
            <person name="Morin E."/>
            <person name="Arend M."/>
            <person name="Barry K.W."/>
            <person name="Binder M."/>
            <person name="Choi C."/>
            <person name="Clum A."/>
            <person name="Copeland A."/>
            <person name="Grisel N."/>
            <person name="Haridas S."/>
            <person name="Kipfer T."/>
            <person name="LaButti K."/>
            <person name="Lindquist E."/>
            <person name="Lipzen A."/>
            <person name="Maire R."/>
            <person name="Meier B."/>
            <person name="Mihaltcheva S."/>
            <person name="Molinier V."/>
            <person name="Murat C."/>
            <person name="Poggeler S."/>
            <person name="Quandt C.A."/>
            <person name="Sperisen C."/>
            <person name="Tritt A."/>
            <person name="Tisserant E."/>
            <person name="Crous P.W."/>
            <person name="Henrissat B."/>
            <person name="Nehls U."/>
            <person name="Egli S."/>
            <person name="Spatafora J.W."/>
            <person name="Grigoriev I.V."/>
            <person name="Martin F.M."/>
        </authorList>
    </citation>
    <scope>NUCLEOTIDE SEQUENCE [LARGE SCALE GENOMIC DNA]</scope>
    <source>
        <strain evidence="2 3">CBS 207.34</strain>
    </source>
</reference>
<dbReference type="AlphaFoldDB" id="A0A8E2FCH5"/>
<dbReference type="Proteomes" id="UP000250140">
    <property type="component" value="Unassembled WGS sequence"/>
</dbReference>
<dbReference type="OrthoDB" id="194443at2759"/>
<protein>
    <recommendedName>
        <fullName evidence="1">BTB domain-containing protein</fullName>
    </recommendedName>
</protein>
<dbReference type="InterPro" id="IPR000210">
    <property type="entry name" value="BTB/POZ_dom"/>
</dbReference>
<evidence type="ECO:0000259" key="1">
    <source>
        <dbReference type="PROSITE" id="PS50097"/>
    </source>
</evidence>
<sequence length="333" mass="38076">MAYLYEMYVPSQRGIPYDSLCYSDLVVVYTRTSENSELRSFCVDLLVQFWDYGGEFGDFHLLLVPIGHIVDLRDRVLFGLSDRKDVRKLALRPLDYYLEKGANEHEKREKNKGVQANLQGPAIEVVVGCPERLNTRSWTISQALLCYHSSFFSAATQGGFEEAVEKRVALTEVDPSVFELFVEFIYYGKSNQMRDEFQSEALLYAQAWVLGGIIGAVRFKNHCIRRICEQCIPTASGFGIDGGYIEPETALYCFNNTTAESKLTALFQDAIICFWDNGEFIRAETKADEEEWMALFEDHEAFKNKLLFALRQGTEDRSSVLKDVGSYFEIEDK</sequence>
<dbReference type="CDD" id="cd18186">
    <property type="entry name" value="BTB_POZ_ZBTB_KLHL-like"/>
    <property type="match status" value="1"/>
</dbReference>
<gene>
    <name evidence="2" type="ORF">AOQ84DRAFT_384560</name>
</gene>
<accession>A0A8E2FCH5</accession>
<dbReference type="PANTHER" id="PTHR47843">
    <property type="entry name" value="BTB DOMAIN-CONTAINING PROTEIN-RELATED"/>
    <property type="match status" value="1"/>
</dbReference>
<organism evidence="2 3">
    <name type="scientific">Glonium stellatum</name>
    <dbReference type="NCBI Taxonomy" id="574774"/>
    <lineage>
        <taxon>Eukaryota</taxon>
        <taxon>Fungi</taxon>
        <taxon>Dikarya</taxon>
        <taxon>Ascomycota</taxon>
        <taxon>Pezizomycotina</taxon>
        <taxon>Dothideomycetes</taxon>
        <taxon>Pleosporomycetidae</taxon>
        <taxon>Gloniales</taxon>
        <taxon>Gloniaceae</taxon>
        <taxon>Glonium</taxon>
    </lineage>
</organism>
<dbReference type="SUPFAM" id="SSF54695">
    <property type="entry name" value="POZ domain"/>
    <property type="match status" value="1"/>
</dbReference>
<keyword evidence="3" id="KW-1185">Reference proteome</keyword>